<dbReference type="Proteomes" id="UP000193380">
    <property type="component" value="Unassembled WGS sequence"/>
</dbReference>
<sequence length="33" mass="3823">MPKACICCLWSLKKCLTYVNQFKPVHGDSDQQH</sequence>
<evidence type="ECO:0000313" key="2">
    <source>
        <dbReference type="Proteomes" id="UP000193380"/>
    </source>
</evidence>
<proteinExistence type="predicted"/>
<dbReference type="PaxDb" id="8022-A0A060YHT3"/>
<organism evidence="1 2">
    <name type="scientific">Oncorhynchus mykiss</name>
    <name type="common">Rainbow trout</name>
    <name type="synonym">Salmo gairdneri</name>
    <dbReference type="NCBI Taxonomy" id="8022"/>
    <lineage>
        <taxon>Eukaryota</taxon>
        <taxon>Metazoa</taxon>
        <taxon>Chordata</taxon>
        <taxon>Craniata</taxon>
        <taxon>Vertebrata</taxon>
        <taxon>Euteleostomi</taxon>
        <taxon>Actinopterygii</taxon>
        <taxon>Neopterygii</taxon>
        <taxon>Teleostei</taxon>
        <taxon>Protacanthopterygii</taxon>
        <taxon>Salmoniformes</taxon>
        <taxon>Salmonidae</taxon>
        <taxon>Salmoninae</taxon>
        <taxon>Oncorhynchus</taxon>
    </lineage>
</organism>
<dbReference type="EMBL" id="FR911859">
    <property type="protein sequence ID" value="CDQ91483.1"/>
    <property type="molecule type" value="Genomic_DNA"/>
</dbReference>
<reference evidence="1" key="1">
    <citation type="journal article" date="2014" name="Nat. Commun.">
        <title>The rainbow trout genome provides novel insights into evolution after whole-genome duplication in vertebrates.</title>
        <authorList>
            <person name="Berthelot C."/>
            <person name="Brunet F."/>
            <person name="Chalopin D."/>
            <person name="Juanchich A."/>
            <person name="Bernard M."/>
            <person name="Noel B."/>
            <person name="Bento P."/>
            <person name="Da Silva C."/>
            <person name="Labadie K."/>
            <person name="Alberti A."/>
            <person name="Aury J.M."/>
            <person name="Louis A."/>
            <person name="Dehais P."/>
            <person name="Bardou P."/>
            <person name="Montfort J."/>
            <person name="Klopp C."/>
            <person name="Cabau C."/>
            <person name="Gaspin C."/>
            <person name="Thorgaard G.H."/>
            <person name="Boussaha M."/>
            <person name="Quillet E."/>
            <person name="Guyomard R."/>
            <person name="Galiana D."/>
            <person name="Bobe J."/>
            <person name="Volff J.N."/>
            <person name="Genet C."/>
            <person name="Wincker P."/>
            <person name="Jaillon O."/>
            <person name="Roest Crollius H."/>
            <person name="Guiguen Y."/>
        </authorList>
    </citation>
    <scope>NUCLEOTIDE SEQUENCE [LARGE SCALE GENOMIC DNA]</scope>
</reference>
<name>A0A060YHT3_ONCMY</name>
<reference evidence="1" key="2">
    <citation type="submission" date="2014-03" db="EMBL/GenBank/DDBJ databases">
        <authorList>
            <person name="Genoscope - CEA"/>
        </authorList>
    </citation>
    <scope>NUCLEOTIDE SEQUENCE</scope>
</reference>
<dbReference type="AlphaFoldDB" id="A0A060YHT3"/>
<accession>A0A060YHT3</accession>
<evidence type="ECO:0000313" key="1">
    <source>
        <dbReference type="EMBL" id="CDQ91483.1"/>
    </source>
</evidence>
<protein>
    <submittedName>
        <fullName evidence="1">Uncharacterized protein</fullName>
    </submittedName>
</protein>
<gene>
    <name evidence="1" type="ORF">GSONMT00016429001</name>
</gene>